<dbReference type="Proteomes" id="UP000828390">
    <property type="component" value="Unassembled WGS sequence"/>
</dbReference>
<reference evidence="1" key="2">
    <citation type="submission" date="2020-11" db="EMBL/GenBank/DDBJ databases">
        <authorList>
            <person name="McCartney M.A."/>
            <person name="Auch B."/>
            <person name="Kono T."/>
            <person name="Mallez S."/>
            <person name="Becker A."/>
            <person name="Gohl D.M."/>
            <person name="Silverstein K.A.T."/>
            <person name="Koren S."/>
            <person name="Bechman K.B."/>
            <person name="Herman A."/>
            <person name="Abrahante J.E."/>
            <person name="Garbe J."/>
        </authorList>
    </citation>
    <scope>NUCLEOTIDE SEQUENCE</scope>
    <source>
        <strain evidence="1">Duluth1</strain>
        <tissue evidence="1">Whole animal</tissue>
    </source>
</reference>
<evidence type="ECO:0000313" key="2">
    <source>
        <dbReference type="Proteomes" id="UP000828390"/>
    </source>
</evidence>
<name>A0A9D4LMH7_DREPO</name>
<gene>
    <name evidence="1" type="ORF">DPMN_023172</name>
</gene>
<reference evidence="1" key="1">
    <citation type="journal article" date="2019" name="bioRxiv">
        <title>The Genome of the Zebra Mussel, Dreissena polymorpha: A Resource for Invasive Species Research.</title>
        <authorList>
            <person name="McCartney M.A."/>
            <person name="Auch B."/>
            <person name="Kono T."/>
            <person name="Mallez S."/>
            <person name="Zhang Y."/>
            <person name="Obille A."/>
            <person name="Becker A."/>
            <person name="Abrahante J.E."/>
            <person name="Garbe J."/>
            <person name="Badalamenti J.P."/>
            <person name="Herman A."/>
            <person name="Mangelson H."/>
            <person name="Liachko I."/>
            <person name="Sullivan S."/>
            <person name="Sone E.D."/>
            <person name="Koren S."/>
            <person name="Silverstein K.A.T."/>
            <person name="Beckman K.B."/>
            <person name="Gohl D.M."/>
        </authorList>
    </citation>
    <scope>NUCLEOTIDE SEQUENCE</scope>
    <source>
        <strain evidence="1">Duluth1</strain>
        <tissue evidence="1">Whole animal</tissue>
    </source>
</reference>
<dbReference type="AlphaFoldDB" id="A0A9D4LMH7"/>
<proteinExistence type="predicted"/>
<dbReference type="EMBL" id="JAIWYP010000002">
    <property type="protein sequence ID" value="KAH3860277.1"/>
    <property type="molecule type" value="Genomic_DNA"/>
</dbReference>
<protein>
    <submittedName>
        <fullName evidence="1">Uncharacterized protein</fullName>
    </submittedName>
</protein>
<evidence type="ECO:0000313" key="1">
    <source>
        <dbReference type="EMBL" id="KAH3860277.1"/>
    </source>
</evidence>
<keyword evidence="2" id="KW-1185">Reference proteome</keyword>
<organism evidence="1 2">
    <name type="scientific">Dreissena polymorpha</name>
    <name type="common">Zebra mussel</name>
    <name type="synonym">Mytilus polymorpha</name>
    <dbReference type="NCBI Taxonomy" id="45954"/>
    <lineage>
        <taxon>Eukaryota</taxon>
        <taxon>Metazoa</taxon>
        <taxon>Spiralia</taxon>
        <taxon>Lophotrochozoa</taxon>
        <taxon>Mollusca</taxon>
        <taxon>Bivalvia</taxon>
        <taxon>Autobranchia</taxon>
        <taxon>Heteroconchia</taxon>
        <taxon>Euheterodonta</taxon>
        <taxon>Imparidentia</taxon>
        <taxon>Neoheterodontei</taxon>
        <taxon>Myida</taxon>
        <taxon>Dreissenoidea</taxon>
        <taxon>Dreissenidae</taxon>
        <taxon>Dreissena</taxon>
    </lineage>
</organism>
<sequence length="86" mass="9749">MHMQICEHTPYLKRVSYLGTTSPRQKEIEKCSRIGYKLQYDTGRGSFRGRSGLRPRVRAGMSHGAFRGRGSYVPAMAKKTRNAEGE</sequence>
<comment type="caution">
    <text evidence="1">The sequence shown here is derived from an EMBL/GenBank/DDBJ whole genome shotgun (WGS) entry which is preliminary data.</text>
</comment>
<accession>A0A9D4LMH7</accession>